<dbReference type="AlphaFoldDB" id="A0A5J9TMJ1"/>
<dbReference type="Proteomes" id="UP000324897">
    <property type="component" value="Chromosome 3"/>
</dbReference>
<organism evidence="2 3">
    <name type="scientific">Eragrostis curvula</name>
    <name type="common">weeping love grass</name>
    <dbReference type="NCBI Taxonomy" id="38414"/>
    <lineage>
        <taxon>Eukaryota</taxon>
        <taxon>Viridiplantae</taxon>
        <taxon>Streptophyta</taxon>
        <taxon>Embryophyta</taxon>
        <taxon>Tracheophyta</taxon>
        <taxon>Spermatophyta</taxon>
        <taxon>Magnoliopsida</taxon>
        <taxon>Liliopsida</taxon>
        <taxon>Poales</taxon>
        <taxon>Poaceae</taxon>
        <taxon>PACMAD clade</taxon>
        <taxon>Chloridoideae</taxon>
        <taxon>Eragrostideae</taxon>
        <taxon>Eragrostidinae</taxon>
        <taxon>Eragrostis</taxon>
    </lineage>
</organism>
<comment type="caution">
    <text evidence="2">The sequence shown here is derived from an EMBL/GenBank/DDBJ whole genome shotgun (WGS) entry which is preliminary data.</text>
</comment>
<evidence type="ECO:0000313" key="2">
    <source>
        <dbReference type="EMBL" id="TVU12552.1"/>
    </source>
</evidence>
<dbReference type="Gramene" id="TVU12552">
    <property type="protein sequence ID" value="TVU12552"/>
    <property type="gene ID" value="EJB05_46203"/>
</dbReference>
<gene>
    <name evidence="2" type="ORF">EJB05_46203</name>
</gene>
<proteinExistence type="predicted"/>
<evidence type="ECO:0000256" key="1">
    <source>
        <dbReference type="SAM" id="SignalP"/>
    </source>
</evidence>
<keyword evidence="1" id="KW-0732">Signal</keyword>
<accession>A0A5J9TMJ1</accession>
<keyword evidence="3" id="KW-1185">Reference proteome</keyword>
<protein>
    <submittedName>
        <fullName evidence="2">Uncharacterized protein</fullName>
    </submittedName>
</protein>
<feature type="signal peptide" evidence="1">
    <location>
        <begin position="1"/>
        <end position="24"/>
    </location>
</feature>
<dbReference type="EMBL" id="RWGY01000039">
    <property type="protein sequence ID" value="TVU12552.1"/>
    <property type="molecule type" value="Genomic_DNA"/>
</dbReference>
<feature type="chain" id="PRO_5023888516" evidence="1">
    <location>
        <begin position="25"/>
        <end position="202"/>
    </location>
</feature>
<evidence type="ECO:0000313" key="3">
    <source>
        <dbReference type="Proteomes" id="UP000324897"/>
    </source>
</evidence>
<feature type="non-terminal residue" evidence="2">
    <location>
        <position position="1"/>
    </location>
</feature>
<name>A0A5J9TMJ1_9POAL</name>
<sequence length="202" mass="22456">MLGVHRTLAAAVFWILAGPSLRQARTGARRRGDGRPSVNSAFGSASCCFVPSSMVAQVNANKDDSLSHGNYRQVYEQEIAKASQQEKANDVRLLSTNDTCKNEELCKEVDVQEIEKMNMLKLQMTLESGDTAVTKLGNISPMVANLRYINMNTALLSRVRFRSLNQKPMHICPGFKFPHDLLHTYQPLISLVTSSIGMQQQL</sequence>
<reference evidence="2 3" key="1">
    <citation type="journal article" date="2019" name="Sci. Rep.">
        <title>A high-quality genome of Eragrostis curvula grass provides insights into Poaceae evolution and supports new strategies to enhance forage quality.</title>
        <authorList>
            <person name="Carballo J."/>
            <person name="Santos B.A.C.M."/>
            <person name="Zappacosta D."/>
            <person name="Garbus I."/>
            <person name="Selva J.P."/>
            <person name="Gallo C.A."/>
            <person name="Diaz A."/>
            <person name="Albertini E."/>
            <person name="Caccamo M."/>
            <person name="Echenique V."/>
        </authorList>
    </citation>
    <scope>NUCLEOTIDE SEQUENCE [LARGE SCALE GENOMIC DNA]</scope>
    <source>
        <strain evidence="3">cv. Victoria</strain>
        <tissue evidence="2">Leaf</tissue>
    </source>
</reference>